<accession>A0A9D3Y6M8</accession>
<dbReference type="EMBL" id="JAIWYP010000017">
    <property type="protein sequence ID" value="KAH3693216.1"/>
    <property type="molecule type" value="Genomic_DNA"/>
</dbReference>
<reference evidence="2" key="1">
    <citation type="journal article" date="2019" name="bioRxiv">
        <title>The Genome of the Zebra Mussel, Dreissena polymorpha: A Resource for Invasive Species Research.</title>
        <authorList>
            <person name="McCartney M.A."/>
            <person name="Auch B."/>
            <person name="Kono T."/>
            <person name="Mallez S."/>
            <person name="Zhang Y."/>
            <person name="Obille A."/>
            <person name="Becker A."/>
            <person name="Abrahante J.E."/>
            <person name="Garbe J."/>
            <person name="Badalamenti J.P."/>
            <person name="Herman A."/>
            <person name="Mangelson H."/>
            <person name="Liachko I."/>
            <person name="Sullivan S."/>
            <person name="Sone E.D."/>
            <person name="Koren S."/>
            <person name="Silverstein K.A.T."/>
            <person name="Beckman K.B."/>
            <person name="Gohl D.M."/>
        </authorList>
    </citation>
    <scope>NUCLEOTIDE SEQUENCE</scope>
    <source>
        <strain evidence="2">Duluth1</strain>
        <tissue evidence="2">Whole animal</tissue>
    </source>
</reference>
<gene>
    <name evidence="2" type="ORF">DPMN_192618</name>
</gene>
<evidence type="ECO:0000313" key="2">
    <source>
        <dbReference type="EMBL" id="KAH3693216.1"/>
    </source>
</evidence>
<proteinExistence type="predicted"/>
<sequence>MTEGGADRSMPETERVQMQSRLYSRHSRVSERFKAFQDTTVDTPNMYIRHSWTEHIRFQTQQRVWSTLWRNSETESAKRTQQPNKSSLSVVNIGRWTDRFLEQAATSTVTMSTRKGKKPYTERSRRESPRHIDVIFKGNVGWTRPMLVGPRGMVMGPCIVEINCIVIREFQYQLEVNRCRNEEVNFQGSSANSVGGDSGQDGRMDRRRR</sequence>
<dbReference type="AlphaFoldDB" id="A0A9D3Y6M8"/>
<evidence type="ECO:0000256" key="1">
    <source>
        <dbReference type="SAM" id="MobiDB-lite"/>
    </source>
</evidence>
<dbReference type="Proteomes" id="UP000828390">
    <property type="component" value="Unassembled WGS sequence"/>
</dbReference>
<name>A0A9D3Y6M8_DREPO</name>
<feature type="region of interest" description="Disordered" evidence="1">
    <location>
        <begin position="107"/>
        <end position="127"/>
    </location>
</feature>
<evidence type="ECO:0000313" key="3">
    <source>
        <dbReference type="Proteomes" id="UP000828390"/>
    </source>
</evidence>
<feature type="compositionally biased region" description="Basic and acidic residues" evidence="1">
    <location>
        <begin position="200"/>
        <end position="209"/>
    </location>
</feature>
<comment type="caution">
    <text evidence="2">The sequence shown here is derived from an EMBL/GenBank/DDBJ whole genome shotgun (WGS) entry which is preliminary data.</text>
</comment>
<keyword evidence="3" id="KW-1185">Reference proteome</keyword>
<protein>
    <submittedName>
        <fullName evidence="2">Uncharacterized protein</fullName>
    </submittedName>
</protein>
<reference evidence="2" key="2">
    <citation type="submission" date="2020-11" db="EMBL/GenBank/DDBJ databases">
        <authorList>
            <person name="McCartney M.A."/>
            <person name="Auch B."/>
            <person name="Kono T."/>
            <person name="Mallez S."/>
            <person name="Becker A."/>
            <person name="Gohl D.M."/>
            <person name="Silverstein K.A.T."/>
            <person name="Koren S."/>
            <person name="Bechman K.B."/>
            <person name="Herman A."/>
            <person name="Abrahante J.E."/>
            <person name="Garbe J."/>
        </authorList>
    </citation>
    <scope>NUCLEOTIDE SEQUENCE</scope>
    <source>
        <strain evidence="2">Duluth1</strain>
        <tissue evidence="2">Whole animal</tissue>
    </source>
</reference>
<feature type="region of interest" description="Disordered" evidence="1">
    <location>
        <begin position="187"/>
        <end position="209"/>
    </location>
</feature>
<organism evidence="2 3">
    <name type="scientific">Dreissena polymorpha</name>
    <name type="common">Zebra mussel</name>
    <name type="synonym">Mytilus polymorpha</name>
    <dbReference type="NCBI Taxonomy" id="45954"/>
    <lineage>
        <taxon>Eukaryota</taxon>
        <taxon>Metazoa</taxon>
        <taxon>Spiralia</taxon>
        <taxon>Lophotrochozoa</taxon>
        <taxon>Mollusca</taxon>
        <taxon>Bivalvia</taxon>
        <taxon>Autobranchia</taxon>
        <taxon>Heteroconchia</taxon>
        <taxon>Euheterodonta</taxon>
        <taxon>Imparidentia</taxon>
        <taxon>Neoheterodontei</taxon>
        <taxon>Myida</taxon>
        <taxon>Dreissenoidea</taxon>
        <taxon>Dreissenidae</taxon>
        <taxon>Dreissena</taxon>
    </lineage>
</organism>